<gene>
    <name evidence="1" type="ORF">GVT53_19470</name>
</gene>
<dbReference type="InterPro" id="IPR043129">
    <property type="entry name" value="ATPase_NBD"/>
</dbReference>
<dbReference type="GO" id="GO:0016773">
    <property type="term" value="F:phosphotransferase activity, alcohol group as acceptor"/>
    <property type="evidence" value="ECO:0007669"/>
    <property type="project" value="InterPro"/>
</dbReference>
<dbReference type="AlphaFoldDB" id="A0A6G7J8L2"/>
<sequence length="358" mass="39760">MKTFKVIGLMSGTSLDGLDIAYCHIWRTGDRWDFEIKKTKGIPYNNGLKEQLRKSIYLSASELLAFDVKYGIWLGERVKDFIQSAGIEVDFIASHGHTSHHRPELGFTHQLGSGQYLANTAGYKVICDFRNKDISLGGQGAPLVPIGDSHFFHAYDFCLNLGGISNISFEHKGRRIAYDIGLANMVLNHITAKIGLPYDDGGQLAQKGRLLPKLLNDLNKLEYYQQPFPKSTGFEWFMEQVVPILDHYDNDPKDLLHTCIHHICEQIVVQVNLNRSQKEASMLVTGGGAMNGYLIRVLQEQLGTTGKLVIPPAEIIAFKEAVVFALMGVLKMVNETNVLSSVTGASKDSSSGIIYEPQ</sequence>
<dbReference type="Pfam" id="PF03702">
    <property type="entry name" value="AnmK"/>
    <property type="match status" value="1"/>
</dbReference>
<evidence type="ECO:0000313" key="2">
    <source>
        <dbReference type="Proteomes" id="UP000502928"/>
    </source>
</evidence>
<dbReference type="KEGG" id="mut:GVT53_19470"/>
<keyword evidence="1" id="KW-0418">Kinase</keyword>
<dbReference type="NCBIfam" id="NF007144">
    <property type="entry name" value="PRK09585.2-3"/>
    <property type="match status" value="1"/>
</dbReference>
<organism evidence="1 2">
    <name type="scientific">Flagellimonas oceani</name>
    <dbReference type="NCBI Taxonomy" id="2698672"/>
    <lineage>
        <taxon>Bacteria</taxon>
        <taxon>Pseudomonadati</taxon>
        <taxon>Bacteroidota</taxon>
        <taxon>Flavobacteriia</taxon>
        <taxon>Flavobacteriales</taxon>
        <taxon>Flavobacteriaceae</taxon>
        <taxon>Flagellimonas</taxon>
    </lineage>
</organism>
<dbReference type="EMBL" id="CP049616">
    <property type="protein sequence ID" value="QII46767.1"/>
    <property type="molecule type" value="Genomic_DNA"/>
</dbReference>
<dbReference type="InterPro" id="IPR005338">
    <property type="entry name" value="Anhydro_N_Ac-Mur_kinase"/>
</dbReference>
<dbReference type="GO" id="GO:0005524">
    <property type="term" value="F:ATP binding"/>
    <property type="evidence" value="ECO:0007669"/>
    <property type="project" value="InterPro"/>
</dbReference>
<keyword evidence="1" id="KW-0808">Transferase</keyword>
<accession>A0A6G7J8L2</accession>
<dbReference type="RefSeq" id="WP_166250137.1">
    <property type="nucleotide sequence ID" value="NZ_CP049616.1"/>
</dbReference>
<dbReference type="PANTHER" id="PTHR30605">
    <property type="entry name" value="ANHYDRO-N-ACETYLMURAMIC ACID KINASE"/>
    <property type="match status" value="1"/>
</dbReference>
<dbReference type="GO" id="GO:0016301">
    <property type="term" value="F:kinase activity"/>
    <property type="evidence" value="ECO:0007669"/>
    <property type="project" value="UniProtKB-KW"/>
</dbReference>
<evidence type="ECO:0000313" key="1">
    <source>
        <dbReference type="EMBL" id="QII46767.1"/>
    </source>
</evidence>
<keyword evidence="2" id="KW-1185">Reference proteome</keyword>
<name>A0A6G7J8L2_9FLAO</name>
<proteinExistence type="predicted"/>
<dbReference type="SUPFAM" id="SSF53067">
    <property type="entry name" value="Actin-like ATPase domain"/>
    <property type="match status" value="1"/>
</dbReference>
<dbReference type="EC" id="2.7.1.170" evidence="1"/>
<dbReference type="PANTHER" id="PTHR30605:SF0">
    <property type="entry name" value="ANHYDRO-N-ACETYLMURAMIC ACID KINASE"/>
    <property type="match status" value="1"/>
</dbReference>
<dbReference type="Gene3D" id="3.30.420.40">
    <property type="match status" value="2"/>
</dbReference>
<protein>
    <submittedName>
        <fullName evidence="1">Anhydro-N-acetylmuramic acid kinase</fullName>
        <ecNumber evidence="1">2.7.1.170</ecNumber>
    </submittedName>
</protein>
<dbReference type="GO" id="GO:0006040">
    <property type="term" value="P:amino sugar metabolic process"/>
    <property type="evidence" value="ECO:0007669"/>
    <property type="project" value="InterPro"/>
</dbReference>
<reference evidence="1 2" key="1">
    <citation type="submission" date="2020-02" db="EMBL/GenBank/DDBJ databases">
        <title>Complete genome of Muricauda sp. 501str8.</title>
        <authorList>
            <person name="Dong B."/>
            <person name="Zhu S."/>
            <person name="Yang J."/>
            <person name="Chen J."/>
        </authorList>
    </citation>
    <scope>NUCLEOTIDE SEQUENCE [LARGE SCALE GENOMIC DNA]</scope>
    <source>
        <strain evidence="1 2">501str8</strain>
    </source>
</reference>
<dbReference type="Proteomes" id="UP000502928">
    <property type="component" value="Chromosome"/>
</dbReference>
<dbReference type="GO" id="GO:0009254">
    <property type="term" value="P:peptidoglycan turnover"/>
    <property type="evidence" value="ECO:0007669"/>
    <property type="project" value="InterPro"/>
</dbReference>